<reference evidence="2 3" key="1">
    <citation type="journal article" date="2018" name="Syst. Appl. Microbiol.">
        <title>Ereboglobus luteus gen. nov. sp. nov. from cockroach guts, and new insights into the oxygen relationship of the genera Opitutus and Didymococcus (Verrucomicrobia: Opitutaceae).</title>
        <authorList>
            <person name="Tegtmeier D."/>
            <person name="Belitz A."/>
            <person name="Radek R."/>
            <person name="Heimerl T."/>
            <person name="Brune A."/>
        </authorList>
    </citation>
    <scope>NUCLEOTIDE SEQUENCE [LARGE SCALE GENOMIC DNA]</scope>
    <source>
        <strain evidence="2 3">Ho45</strain>
    </source>
</reference>
<keyword evidence="3" id="KW-1185">Reference proteome</keyword>
<sequence length="296" mass="32348">MALVATAVGLMQRFAAEETNKKALAAVLEKNVELKAQINSSKPASQQTDAMANALKGTGRAKGPRGISETHAYQQEKRKALEEHILNDREFGLKYYAALRSDVDRHYGPFYRLQHLTKEQTGALAEALFQRRLRHDKAASDNQAGGSVDDVRIAKADADAELAAAVQEMLGADLYEKFSLYERQRPAWDYVGNFGGMLSLADMPLSLAQASLLAGAIANANTLFQNGDTVRMAATGTDQDWDAVYDAAMGFLTPEQLNFFKNTSIPPGNDNVTPPQEMEMNNALKKSGFKGTLRSN</sequence>
<evidence type="ECO:0000313" key="3">
    <source>
        <dbReference type="Proteomes" id="UP000244896"/>
    </source>
</evidence>
<dbReference type="KEGG" id="elut:CKA38_08220"/>
<dbReference type="AlphaFoldDB" id="A0A2U8E360"/>
<gene>
    <name evidence="2" type="ORF">CKA38_08220</name>
</gene>
<evidence type="ECO:0000256" key="1">
    <source>
        <dbReference type="SAM" id="MobiDB-lite"/>
    </source>
</evidence>
<dbReference type="Proteomes" id="UP000244896">
    <property type="component" value="Chromosome"/>
</dbReference>
<feature type="compositionally biased region" description="Polar residues" evidence="1">
    <location>
        <begin position="265"/>
        <end position="274"/>
    </location>
</feature>
<evidence type="ECO:0000313" key="2">
    <source>
        <dbReference type="EMBL" id="AWI09225.1"/>
    </source>
</evidence>
<organism evidence="2 3">
    <name type="scientific">Ereboglobus luteus</name>
    <dbReference type="NCBI Taxonomy" id="1796921"/>
    <lineage>
        <taxon>Bacteria</taxon>
        <taxon>Pseudomonadati</taxon>
        <taxon>Verrucomicrobiota</taxon>
        <taxon>Opitutia</taxon>
        <taxon>Opitutales</taxon>
        <taxon>Opitutaceae</taxon>
        <taxon>Ereboglobus</taxon>
    </lineage>
</organism>
<protein>
    <submittedName>
        <fullName evidence="2">Uncharacterized protein</fullName>
    </submittedName>
</protein>
<feature type="region of interest" description="Disordered" evidence="1">
    <location>
        <begin position="265"/>
        <end position="296"/>
    </location>
</feature>
<proteinExistence type="predicted"/>
<accession>A0A2U8E360</accession>
<dbReference type="EMBL" id="CP023004">
    <property type="protein sequence ID" value="AWI09225.1"/>
    <property type="molecule type" value="Genomic_DNA"/>
</dbReference>
<name>A0A2U8E360_9BACT</name>